<evidence type="ECO:0000256" key="1">
    <source>
        <dbReference type="SAM" id="MobiDB-lite"/>
    </source>
</evidence>
<keyword evidence="5" id="KW-1185">Reference proteome</keyword>
<name>A0ABQ8YTV0_9EUKA</name>
<evidence type="ECO:0000313" key="4">
    <source>
        <dbReference type="EMBL" id="KAJ6248048.1"/>
    </source>
</evidence>
<keyword evidence="2" id="KW-0472">Membrane</keyword>
<feature type="transmembrane region" description="Helical" evidence="2">
    <location>
        <begin position="280"/>
        <end position="301"/>
    </location>
</feature>
<dbReference type="Pfam" id="PF10192">
    <property type="entry name" value="GPR180-TMEM145_TM"/>
    <property type="match status" value="1"/>
</dbReference>
<feature type="transmembrane region" description="Helical" evidence="2">
    <location>
        <begin position="210"/>
        <end position="233"/>
    </location>
</feature>
<reference evidence="4" key="1">
    <citation type="submission" date="2022-08" db="EMBL/GenBank/DDBJ databases">
        <title>Novel sulfate-reducing endosymbionts in the free-living metamonad Anaeramoeba.</title>
        <authorList>
            <person name="Jerlstrom-Hultqvist J."/>
            <person name="Cepicka I."/>
            <person name="Gallot-Lavallee L."/>
            <person name="Salas-Leiva D."/>
            <person name="Curtis B.A."/>
            <person name="Zahonova K."/>
            <person name="Pipaliya S."/>
            <person name="Dacks J."/>
            <person name="Roger A.J."/>
        </authorList>
    </citation>
    <scope>NUCLEOTIDE SEQUENCE</scope>
    <source>
        <strain evidence="4">Schooner1</strain>
    </source>
</reference>
<dbReference type="PANTHER" id="PTHR23252">
    <property type="entry name" value="INTIMAL THICKNESS RECEPTOR-RELATED"/>
    <property type="match status" value="1"/>
</dbReference>
<comment type="caution">
    <text evidence="4">The sequence shown here is derived from an EMBL/GenBank/DDBJ whole genome shotgun (WGS) entry which is preliminary data.</text>
</comment>
<protein>
    <submittedName>
        <fullName evidence="4">Intimal thickness receptor-related</fullName>
    </submittedName>
</protein>
<feature type="transmembrane region" description="Helical" evidence="2">
    <location>
        <begin position="245"/>
        <end position="268"/>
    </location>
</feature>
<dbReference type="InterPro" id="IPR019336">
    <property type="entry name" value="GPR180/TMEM145_TM"/>
</dbReference>
<sequence length="385" mass="44688">MRGEWKRTGNWDYLMRFCFDKSTDCNNHNHPKIKKKKTKKEKKPTFLPLLIIFSSFCLKFNNVIYTAYGNMTWLFTTNLPNLRLSFYDDQKNSWDSVYKSRDNCTTKNSKSKSTINIGNDVFGYTMFQDTKSPHMWYFSLSDCTQKKNPEILLSDMDVHIFNRFEGKQNQEFSCEEQVIGSISAAFLILLILLVASGYGIKNEEFLKKRALVATMVVYFLLSILLIIAAYVDLDHGSQYYVFEAIPGIFLVILRFIILGFFLIMVVPIIKSEQNSKIKDFYVKFGITSVIWLIYVPLIVFVGMACSPTYREKFVSTLFSIVDFIFLILLIVWFWPSKLSLFKPITVKDLERETEKNENGFYQVVSEKSDSSTSSSSEDTSEDDQL</sequence>
<feature type="transmembrane region" description="Helical" evidence="2">
    <location>
        <begin position="313"/>
        <end position="334"/>
    </location>
</feature>
<evidence type="ECO:0000313" key="5">
    <source>
        <dbReference type="Proteomes" id="UP001150062"/>
    </source>
</evidence>
<feature type="transmembrane region" description="Helical" evidence="2">
    <location>
        <begin position="45"/>
        <end position="68"/>
    </location>
</feature>
<feature type="domain" description="GPR180/TMEM145 transmembrane" evidence="3">
    <location>
        <begin position="166"/>
        <end position="329"/>
    </location>
</feature>
<gene>
    <name evidence="4" type="ORF">M0813_18151</name>
</gene>
<dbReference type="PANTHER" id="PTHR23252:SF24">
    <property type="entry name" value="TRANSMEMBRANE PROTEIN 145"/>
    <property type="match status" value="1"/>
</dbReference>
<proteinExistence type="predicted"/>
<evidence type="ECO:0000259" key="3">
    <source>
        <dbReference type="Pfam" id="PF10192"/>
    </source>
</evidence>
<accession>A0ABQ8YTV0</accession>
<organism evidence="4 5">
    <name type="scientific">Anaeramoeba flamelloides</name>
    <dbReference type="NCBI Taxonomy" id="1746091"/>
    <lineage>
        <taxon>Eukaryota</taxon>
        <taxon>Metamonada</taxon>
        <taxon>Anaeramoebidae</taxon>
        <taxon>Anaeramoeba</taxon>
    </lineage>
</organism>
<keyword evidence="2" id="KW-0812">Transmembrane</keyword>
<dbReference type="Proteomes" id="UP001150062">
    <property type="component" value="Unassembled WGS sequence"/>
</dbReference>
<evidence type="ECO:0000256" key="2">
    <source>
        <dbReference type="SAM" id="Phobius"/>
    </source>
</evidence>
<dbReference type="EMBL" id="JAOAOG010000119">
    <property type="protein sequence ID" value="KAJ6248048.1"/>
    <property type="molecule type" value="Genomic_DNA"/>
</dbReference>
<keyword evidence="4" id="KW-0675">Receptor</keyword>
<feature type="region of interest" description="Disordered" evidence="1">
    <location>
        <begin position="361"/>
        <end position="385"/>
    </location>
</feature>
<dbReference type="InterPro" id="IPR047831">
    <property type="entry name" value="GPR180/TMEM145"/>
</dbReference>
<keyword evidence="2" id="KW-1133">Transmembrane helix</keyword>
<feature type="transmembrane region" description="Helical" evidence="2">
    <location>
        <begin position="178"/>
        <end position="198"/>
    </location>
</feature>